<keyword evidence="3" id="KW-1185">Reference proteome</keyword>
<keyword evidence="1" id="KW-0472">Membrane</keyword>
<sequence length="105" mass="11781">MPGRQRWLIPPPEGVVVLSHPSRAVAGRKPSPGSFEPGWTAAATIQTEVKSHRALIGIHNVLPNQMFMITGIVITFVTIQIVMNQLMPRRRMDNIMAWTLRGWTL</sequence>
<keyword evidence="1" id="KW-0812">Transmembrane</keyword>
<feature type="transmembrane region" description="Helical" evidence="1">
    <location>
        <begin position="66"/>
        <end position="86"/>
    </location>
</feature>
<dbReference type="AlphaFoldDB" id="A0A0E0FQR9"/>
<organism evidence="2">
    <name type="scientific">Oryza nivara</name>
    <name type="common">Indian wild rice</name>
    <name type="synonym">Oryza sativa f. spontanea</name>
    <dbReference type="NCBI Taxonomy" id="4536"/>
    <lineage>
        <taxon>Eukaryota</taxon>
        <taxon>Viridiplantae</taxon>
        <taxon>Streptophyta</taxon>
        <taxon>Embryophyta</taxon>
        <taxon>Tracheophyta</taxon>
        <taxon>Spermatophyta</taxon>
        <taxon>Magnoliopsida</taxon>
        <taxon>Liliopsida</taxon>
        <taxon>Poales</taxon>
        <taxon>Poaceae</taxon>
        <taxon>BOP clade</taxon>
        <taxon>Oryzoideae</taxon>
        <taxon>Oryzeae</taxon>
        <taxon>Oryzinae</taxon>
        <taxon>Oryza</taxon>
    </lineage>
</organism>
<evidence type="ECO:0000313" key="3">
    <source>
        <dbReference type="Proteomes" id="UP000006591"/>
    </source>
</evidence>
<dbReference type="EnsemblPlants" id="ONIVA01G29210.1">
    <property type="protein sequence ID" value="ONIVA01G29210.1"/>
    <property type="gene ID" value="ONIVA01G29210"/>
</dbReference>
<evidence type="ECO:0000313" key="2">
    <source>
        <dbReference type="EnsemblPlants" id="ONIVA01G29210.1"/>
    </source>
</evidence>
<accession>A0A0E0FQR9</accession>
<dbReference type="HOGENOM" id="CLU_2240916_0_0_1"/>
<keyword evidence="1" id="KW-1133">Transmembrane helix</keyword>
<evidence type="ECO:0000256" key="1">
    <source>
        <dbReference type="SAM" id="Phobius"/>
    </source>
</evidence>
<reference evidence="2" key="2">
    <citation type="submission" date="2018-04" db="EMBL/GenBank/DDBJ databases">
        <title>OnivRS2 (Oryza nivara Reference Sequence Version 2).</title>
        <authorList>
            <person name="Zhang J."/>
            <person name="Kudrna D."/>
            <person name="Lee S."/>
            <person name="Talag J."/>
            <person name="Rajasekar S."/>
            <person name="Welchert J."/>
            <person name="Hsing Y.-I."/>
            <person name="Wing R.A."/>
        </authorList>
    </citation>
    <scope>NUCLEOTIDE SEQUENCE [LARGE SCALE GENOMIC DNA]</scope>
</reference>
<reference evidence="2" key="1">
    <citation type="submission" date="2015-04" db="UniProtKB">
        <authorList>
            <consortium name="EnsemblPlants"/>
        </authorList>
    </citation>
    <scope>IDENTIFICATION</scope>
    <source>
        <strain evidence="2">SL10</strain>
    </source>
</reference>
<protein>
    <submittedName>
        <fullName evidence="2">Uncharacterized protein</fullName>
    </submittedName>
</protein>
<name>A0A0E0FQR9_ORYNI</name>
<proteinExistence type="predicted"/>
<dbReference type="Gramene" id="ONIVA01G29210.1">
    <property type="protein sequence ID" value="ONIVA01G29210.1"/>
    <property type="gene ID" value="ONIVA01G29210"/>
</dbReference>
<dbReference type="Proteomes" id="UP000006591">
    <property type="component" value="Chromosome 1"/>
</dbReference>